<evidence type="ECO:0000259" key="21">
    <source>
        <dbReference type="Pfam" id="PF13802"/>
    </source>
</evidence>
<dbReference type="AlphaFoldDB" id="A0A1S3IP04"/>
<dbReference type="FunFam" id="3.20.20.80:FF:000039">
    <property type="entry name" value="Glucosidase, alpha neutral C"/>
    <property type="match status" value="1"/>
</dbReference>
<feature type="domain" description="Glycoside hydrolase family 31 N-terminal" evidence="21">
    <location>
        <begin position="84"/>
        <end position="347"/>
    </location>
</feature>
<feature type="region of interest" description="Disordered" evidence="18">
    <location>
        <begin position="205"/>
        <end position="267"/>
    </location>
</feature>
<accession>A0A1S3IP04</accession>
<comment type="pathway">
    <text evidence="3">Glycan metabolism; N-glycan metabolism.</text>
</comment>
<keyword evidence="7" id="KW-0256">Endoplasmic reticulum</keyword>
<comment type="catalytic activity">
    <reaction evidence="12">
        <text>N(4)-(alpha-D-Glc-(1-&gt;3)-alpha-D-Man-(1-&gt;2)-alpha-D-Man-(1-&gt;2)-alpha-D-Man-(1-&gt;3)-[alpha-D-Man-(1-&gt;2)-alpha-D-Man-(1-&gt;3)-[alpha-D-Man-(1-&gt;2)-alpha-D-Man-(1-&gt;6)]-alpha-D-Man-(1-&gt;6)]-beta-D-Man-(1-&gt;4)-beta-D-GlcNAc-(1-&gt;4)-beta-D-GlcNAc)-L-asparaginyl-[protein] + H2O = N(4)-(alpha-D-Man-(1-&gt;2)-alpha-D-Man-(1-&gt;2)-alpha-D-Man-(1-&gt;3)-[alpha-D-Man-(1-&gt;2)-alpha-D-Man-(1-&gt;3)-[alpha-D-Man-(1-&gt;2)-alpha-D-Man-(1-&gt;6)]-alpha-D-Man-(1-&gt;6)]-beta-D-Man-(1-&gt;4)-beta-D-GlcNAc-(1-&gt;4)-beta-D-GlcNAc)-L-asparaginyl-[protein] (N-glucan mannose isomer 9A1,2,3B1,2,3) + beta-D-glucose</text>
        <dbReference type="Rhea" id="RHEA:56000"/>
        <dbReference type="Rhea" id="RHEA-COMP:14356"/>
        <dbReference type="Rhea" id="RHEA-COMP:14357"/>
        <dbReference type="ChEBI" id="CHEBI:15377"/>
        <dbReference type="ChEBI" id="CHEBI:15903"/>
        <dbReference type="ChEBI" id="CHEBI:59080"/>
        <dbReference type="ChEBI" id="CHEBI:139493"/>
        <dbReference type="EC" id="3.2.1.207"/>
    </reaction>
</comment>
<dbReference type="InParanoid" id="A0A1S3IP04"/>
<dbReference type="SUPFAM" id="SSF51011">
    <property type="entry name" value="Glycosyl hydrolase domain"/>
    <property type="match status" value="1"/>
</dbReference>
<evidence type="ECO:0000256" key="17">
    <source>
        <dbReference type="RuleBase" id="RU361185"/>
    </source>
</evidence>
<dbReference type="SUPFAM" id="SSF51445">
    <property type="entry name" value="(Trans)glycosidases"/>
    <property type="match status" value="1"/>
</dbReference>
<evidence type="ECO:0000256" key="15">
    <source>
        <dbReference type="ARBA" id="ARBA00069533"/>
    </source>
</evidence>
<evidence type="ECO:0000256" key="1">
    <source>
        <dbReference type="ARBA" id="ARBA00004240"/>
    </source>
</evidence>
<dbReference type="Proteomes" id="UP000085678">
    <property type="component" value="Unplaced"/>
</dbReference>
<evidence type="ECO:0000256" key="2">
    <source>
        <dbReference type="ARBA" id="ARBA00004555"/>
    </source>
</evidence>
<keyword evidence="10 17" id="KW-0326">Glycosidase</keyword>
<protein>
    <recommendedName>
        <fullName evidence="15">Neutral alpha-glucosidase AB</fullName>
        <ecNumber evidence="14">3.2.1.207</ecNumber>
    </recommendedName>
    <alternativeName>
        <fullName evidence="16">Alpha-glucosidase 2</fullName>
    </alternativeName>
    <alternativeName>
        <fullName evidence="11">Glucosidase II subunit alpha</fullName>
    </alternativeName>
</protein>
<comment type="subcellular location">
    <subcellularLocation>
        <location evidence="1">Endoplasmic reticulum</location>
    </subcellularLocation>
    <subcellularLocation>
        <location evidence="2">Golgi apparatus</location>
    </subcellularLocation>
</comment>
<dbReference type="Pfam" id="PF13802">
    <property type="entry name" value="Gal_mutarotas_2"/>
    <property type="match status" value="1"/>
</dbReference>
<dbReference type="GO" id="GO:0005794">
    <property type="term" value="C:Golgi apparatus"/>
    <property type="evidence" value="ECO:0007669"/>
    <property type="project" value="UniProtKB-SubCell"/>
</dbReference>
<evidence type="ECO:0000256" key="13">
    <source>
        <dbReference type="ARBA" id="ARBA00052396"/>
    </source>
</evidence>
<feature type="signal peptide" evidence="19">
    <location>
        <begin position="1"/>
        <end position="27"/>
    </location>
</feature>
<name>A0A1S3IP04_LINAN</name>
<evidence type="ECO:0000256" key="12">
    <source>
        <dbReference type="ARBA" id="ARBA00050632"/>
    </source>
</evidence>
<dbReference type="Pfam" id="PF01055">
    <property type="entry name" value="Glyco_hydro_31_2nd"/>
    <property type="match status" value="1"/>
</dbReference>
<feature type="chain" id="PRO_5010160944" description="Neutral alpha-glucosidase AB" evidence="19">
    <location>
        <begin position="28"/>
        <end position="968"/>
    </location>
</feature>
<organism evidence="23 24">
    <name type="scientific">Lingula anatina</name>
    <name type="common">Brachiopod</name>
    <name type="synonym">Lingula unguis</name>
    <dbReference type="NCBI Taxonomy" id="7574"/>
    <lineage>
        <taxon>Eukaryota</taxon>
        <taxon>Metazoa</taxon>
        <taxon>Spiralia</taxon>
        <taxon>Lophotrochozoa</taxon>
        <taxon>Brachiopoda</taxon>
        <taxon>Linguliformea</taxon>
        <taxon>Lingulata</taxon>
        <taxon>Lingulida</taxon>
        <taxon>Linguloidea</taxon>
        <taxon>Lingulidae</taxon>
        <taxon>Lingula</taxon>
    </lineage>
</organism>
<dbReference type="GO" id="GO:0006491">
    <property type="term" value="P:N-glycan processing"/>
    <property type="evidence" value="ECO:0007669"/>
    <property type="project" value="UniProtKB-ARBA"/>
</dbReference>
<evidence type="ECO:0000256" key="6">
    <source>
        <dbReference type="ARBA" id="ARBA00022801"/>
    </source>
</evidence>
<keyword evidence="8" id="KW-0333">Golgi apparatus</keyword>
<evidence type="ECO:0000313" key="23">
    <source>
        <dbReference type="Proteomes" id="UP000085678"/>
    </source>
</evidence>
<evidence type="ECO:0000256" key="10">
    <source>
        <dbReference type="ARBA" id="ARBA00023295"/>
    </source>
</evidence>
<evidence type="ECO:0000256" key="3">
    <source>
        <dbReference type="ARBA" id="ARBA00004833"/>
    </source>
</evidence>
<evidence type="ECO:0000256" key="14">
    <source>
        <dbReference type="ARBA" id="ARBA00067008"/>
    </source>
</evidence>
<dbReference type="PANTHER" id="PTHR22762:SF54">
    <property type="entry name" value="BCDNA.GH04962"/>
    <property type="match status" value="1"/>
</dbReference>
<dbReference type="GeneID" id="106165564"/>
<proteinExistence type="inferred from homology"/>
<dbReference type="GO" id="GO:0106407">
    <property type="term" value="F:Glc2Man9GlcNAc2 oligosaccharide glucosidase activity"/>
    <property type="evidence" value="ECO:0007669"/>
    <property type="project" value="UniProtKB-EC"/>
</dbReference>
<feature type="domain" description="Glycoside hydrolase family 31 TIM barrel" evidence="20">
    <location>
        <begin position="409"/>
        <end position="737"/>
    </location>
</feature>
<dbReference type="FunFam" id="2.60.40.1760:FF:000002">
    <property type="entry name" value="neutral alpha-glucosidase AB isoform X1"/>
    <property type="match status" value="1"/>
</dbReference>
<dbReference type="PANTHER" id="PTHR22762">
    <property type="entry name" value="ALPHA-GLUCOSIDASE"/>
    <property type="match status" value="1"/>
</dbReference>
<dbReference type="Gene3D" id="2.60.40.1760">
    <property type="entry name" value="glycosyl hydrolase (family 31)"/>
    <property type="match status" value="1"/>
</dbReference>
<sequence length="968" mass="109938">MALSMRSTVYILNKVLVVGVLLSYVASVDKSNFKTCDQSGFCKRQRAYKPDQSPYVALLDSVQIEPTKMKVQLLNTQNQVRLLLEVIGLERNMARVKINELNPIKPRYEIPVGDVLIGDPKQDKIEISHKDGGSISLAFQSNKIVLQSKPFRIDFVASEHPVVSLNANGLLKFEHLRLKTVTQEEKKEQAGGFLGGLYSWFSKPFRGDEKQEGENQEGQGAEERPEGQEQAAEEEKEPEAKEPEEPDMWEESFKGHSDSKPNGPTSVGIDISFPGFEQVYGIPEHADSLALRSTKDMDPYRLYNLDVFEYELDSPAALYGAVPVMLAHNEKQTVGVFWQNPSEAWIDISHNLADKSVLSKVVDFVKGGDQIPQVDTHWFFESGIVDIFIMLGPGPADVFKQYAALTGTTPLPPMFALAYHQSRWNYNDEEDVSNVDANFDKHDIPYDVIWLDIEHTDGKRYFTWDKSKFPNPEEMVRNISAKGRKMVTIVDPHIKKDDHYKIYKECRDLGHFIKNKDGNDYDGWCWPGSSSWPDFTKPAIRQYWASKFAVEEYEGSTLDLHTWNDMNEPSVFNGPEITMHKDAKHDGGWEHRDVHNIYGMFVHQATVEGMVARTGGLLRPFVLSRAFFAGSQRWGAVWTGDNTGEWGHLKVSMPMILSLSITGITFSGADVGGFFKNPDSELLTRWYQAAAYQPFFRAHAHLDTRRREPWLLPEENMKVIRQAIRERYALLPYWYTLFYKAEKDGGPVMRPLWVEFPSEKGLFKEEETFMIGDALMVRPVTAAGTQGVNVFFPGGTEQYWYDTDTTERVFGGAAHYVKTPLDKIPTFQRGGSIIPKKERIRRASNLGRHDPYTLVVALDRKGSARGDLYIDDYHTFHYRKGDFIYREFIFKDKVLENKNGNPGSTFTTPSWLEKVIIMGLSTSPSAVTISSPKSASTSLGFTYDSVKMILTIRKPAVNIAEDWTISIQ</sequence>
<evidence type="ECO:0000256" key="18">
    <source>
        <dbReference type="SAM" id="MobiDB-lite"/>
    </source>
</evidence>
<feature type="domain" description="Glycosyl hydrolase family 31 C-terminal" evidence="22">
    <location>
        <begin position="745"/>
        <end position="834"/>
    </location>
</feature>
<dbReference type="InterPro" id="IPR017853">
    <property type="entry name" value="GH"/>
</dbReference>
<dbReference type="GO" id="GO:0005783">
    <property type="term" value="C:endoplasmic reticulum"/>
    <property type="evidence" value="ECO:0007669"/>
    <property type="project" value="UniProtKB-SubCell"/>
</dbReference>
<evidence type="ECO:0000313" key="24">
    <source>
        <dbReference type="RefSeq" id="XP_013399269.1"/>
    </source>
</evidence>
<evidence type="ECO:0000256" key="8">
    <source>
        <dbReference type="ARBA" id="ARBA00023034"/>
    </source>
</evidence>
<evidence type="ECO:0000256" key="7">
    <source>
        <dbReference type="ARBA" id="ARBA00022824"/>
    </source>
</evidence>
<dbReference type="EC" id="3.2.1.207" evidence="14"/>
<dbReference type="InterPro" id="IPR048395">
    <property type="entry name" value="Glyco_hydro_31_C"/>
</dbReference>
<evidence type="ECO:0000256" key="4">
    <source>
        <dbReference type="ARBA" id="ARBA00007806"/>
    </source>
</evidence>
<keyword evidence="9" id="KW-0325">Glycoprotein</keyword>
<evidence type="ECO:0000256" key="19">
    <source>
        <dbReference type="SAM" id="SignalP"/>
    </source>
</evidence>
<evidence type="ECO:0000259" key="22">
    <source>
        <dbReference type="Pfam" id="PF21365"/>
    </source>
</evidence>
<dbReference type="Pfam" id="PF21365">
    <property type="entry name" value="Glyco_hydro_31_3rd"/>
    <property type="match status" value="1"/>
</dbReference>
<dbReference type="CDD" id="cd14752">
    <property type="entry name" value="GH31_N"/>
    <property type="match status" value="1"/>
</dbReference>
<dbReference type="SUPFAM" id="SSF74650">
    <property type="entry name" value="Galactose mutarotase-like"/>
    <property type="match status" value="1"/>
</dbReference>
<evidence type="ECO:0000259" key="20">
    <source>
        <dbReference type="Pfam" id="PF01055"/>
    </source>
</evidence>
<evidence type="ECO:0000256" key="5">
    <source>
        <dbReference type="ARBA" id="ARBA00022729"/>
    </source>
</evidence>
<dbReference type="Gene3D" id="3.20.20.80">
    <property type="entry name" value="Glycosidases"/>
    <property type="match status" value="2"/>
</dbReference>
<dbReference type="Gene3D" id="2.60.40.1180">
    <property type="entry name" value="Golgi alpha-mannosidase II"/>
    <property type="match status" value="2"/>
</dbReference>
<dbReference type="KEGG" id="lak:106165564"/>
<dbReference type="InterPro" id="IPR011013">
    <property type="entry name" value="Gal_mutarotase_sf_dom"/>
</dbReference>
<evidence type="ECO:0000256" key="9">
    <source>
        <dbReference type="ARBA" id="ARBA00023180"/>
    </source>
</evidence>
<keyword evidence="23" id="KW-1185">Reference proteome</keyword>
<dbReference type="OrthoDB" id="3237269at2759"/>
<reference evidence="24" key="1">
    <citation type="submission" date="2025-08" db="UniProtKB">
        <authorList>
            <consortium name="RefSeq"/>
        </authorList>
    </citation>
    <scope>IDENTIFICATION</scope>
    <source>
        <tissue evidence="24">Gonads</tissue>
    </source>
</reference>
<dbReference type="InterPro" id="IPR000322">
    <property type="entry name" value="Glyco_hydro_31_TIM"/>
</dbReference>
<dbReference type="GO" id="GO:0005975">
    <property type="term" value="P:carbohydrate metabolic process"/>
    <property type="evidence" value="ECO:0007669"/>
    <property type="project" value="InterPro"/>
</dbReference>
<dbReference type="FunFam" id="2.60.40.1180:FF:000023">
    <property type="entry name" value="neutral alpha-glucosidase AB isoform X2"/>
    <property type="match status" value="1"/>
</dbReference>
<comment type="similarity">
    <text evidence="4 17">Belongs to the glycosyl hydrolase 31 family.</text>
</comment>
<comment type="catalytic activity">
    <reaction evidence="13">
        <text>N(4)-(alpha-D-Glc-(1-&gt;3)-alpha-D-Glc-(1-&gt;3)-alpha-D-Man-(1-&gt;2)-alpha-D-Man-(1-&gt;2)-alpha-D-Man-(1-&gt;3)-[alpha-D-Man-(1-&gt;2)-alpha-D-Man-(1-&gt;3)-[alpha-D-Man-(1-&gt;2)-alpha-D-Man-(1-&gt;6)]-alpha-D-Man-(1-&gt;6)]-beta-D-Man-(1-&gt;4)-beta-D-GlcNAc-(1-&gt;4)-beta-D-GlcNAc)-L-asparaginyl-[protein] + H2O = N(4)-(alpha-D-Glc-(1-&gt;3)-alpha-D-Man-(1-&gt;2)-alpha-D-Man-(1-&gt;2)-alpha-D-Man-(1-&gt;3)-[alpha-D-Man-(1-&gt;2)-alpha-D-Man-(1-&gt;3)-[alpha-D-Man-(1-&gt;2)-alpha-D-Man-(1-&gt;6)]-alpha-D-Man-(1-&gt;6)]-beta-D-Man-(1-&gt;4)-beta-D-GlcNAc-(1-&gt;4)-beta-D-GlcNAc)-L-asparaginyl-[protein] + beta-D-glucose</text>
        <dbReference type="Rhea" id="RHEA:55996"/>
        <dbReference type="Rhea" id="RHEA-COMP:14355"/>
        <dbReference type="Rhea" id="RHEA-COMP:14357"/>
        <dbReference type="ChEBI" id="CHEBI:15377"/>
        <dbReference type="ChEBI" id="CHEBI:15903"/>
        <dbReference type="ChEBI" id="CHEBI:59080"/>
        <dbReference type="ChEBI" id="CHEBI:59082"/>
        <dbReference type="EC" id="3.2.1.207"/>
    </reaction>
</comment>
<dbReference type="CDD" id="cd06603">
    <property type="entry name" value="GH31_GANC_GANAB_alpha"/>
    <property type="match status" value="1"/>
</dbReference>
<dbReference type="InterPro" id="IPR013780">
    <property type="entry name" value="Glyco_hydro_b"/>
</dbReference>
<dbReference type="FunCoup" id="A0A1S3IP04">
    <property type="interactions" value="2222"/>
</dbReference>
<gene>
    <name evidence="24" type="primary">LOC106165564</name>
</gene>
<evidence type="ECO:0000256" key="11">
    <source>
        <dbReference type="ARBA" id="ARBA00042895"/>
    </source>
</evidence>
<dbReference type="InterPro" id="IPR025887">
    <property type="entry name" value="Glyco_hydro_31_N_dom"/>
</dbReference>
<dbReference type="GO" id="GO:0033919">
    <property type="term" value="F:glucan 1,3-alpha-glucosidase activity"/>
    <property type="evidence" value="ECO:0007669"/>
    <property type="project" value="UniProtKB-ARBA"/>
</dbReference>
<keyword evidence="6 17" id="KW-0378">Hydrolase</keyword>
<keyword evidence="5 19" id="KW-0732">Signal</keyword>
<dbReference type="STRING" id="7574.A0A1S3IP04"/>
<dbReference type="FunFam" id="3.20.20.80:FF:000046">
    <property type="entry name" value="Glucosidase alpha, neutral C"/>
    <property type="match status" value="1"/>
</dbReference>
<dbReference type="GO" id="GO:0030246">
    <property type="term" value="F:carbohydrate binding"/>
    <property type="evidence" value="ECO:0007669"/>
    <property type="project" value="InterPro"/>
</dbReference>
<dbReference type="OMA" id="TVHQPLW"/>
<dbReference type="RefSeq" id="XP_013399269.1">
    <property type="nucleotide sequence ID" value="XM_013543815.1"/>
</dbReference>
<evidence type="ECO:0000256" key="16">
    <source>
        <dbReference type="ARBA" id="ARBA00080367"/>
    </source>
</evidence>